<keyword evidence="2" id="KW-1185">Reference proteome</keyword>
<reference evidence="1 2" key="1">
    <citation type="submission" date="2015-07" db="EMBL/GenBank/DDBJ databases">
        <title>The genome of Habropoda laboriosa.</title>
        <authorList>
            <person name="Pan H."/>
            <person name="Kapheim K."/>
        </authorList>
    </citation>
    <scope>NUCLEOTIDE SEQUENCE [LARGE SCALE GENOMIC DNA]</scope>
    <source>
        <strain evidence="1">0110345459</strain>
    </source>
</reference>
<sequence>MKEEKEVRFDRWNCLSFEANPENCEVDLQRAESFPDNLRTSSPDCRSLPVFSLAESASDEDGIKRNSCDLRLQLKLVKKEDDPLLDVYPRNRRFLAGKIDEPNRRAYCKQGRLTVLQRSVEDTNDLGPYSLDSMSLILRNAARLVDDFGGQGPRDPDDLLDL</sequence>
<proteinExistence type="predicted"/>
<name>A0A0L7QMH3_9HYME</name>
<evidence type="ECO:0000313" key="1">
    <source>
        <dbReference type="EMBL" id="KOC59744.1"/>
    </source>
</evidence>
<dbReference type="EMBL" id="KQ414894">
    <property type="protein sequence ID" value="KOC59744.1"/>
    <property type="molecule type" value="Genomic_DNA"/>
</dbReference>
<dbReference type="Proteomes" id="UP000053825">
    <property type="component" value="Unassembled WGS sequence"/>
</dbReference>
<protein>
    <submittedName>
        <fullName evidence="1">Uncharacterized protein</fullName>
    </submittedName>
</protein>
<gene>
    <name evidence="1" type="ORF">WH47_09725</name>
</gene>
<accession>A0A0L7QMH3</accession>
<dbReference type="AlphaFoldDB" id="A0A0L7QMH3"/>
<organism evidence="1 2">
    <name type="scientific">Habropoda laboriosa</name>
    <dbReference type="NCBI Taxonomy" id="597456"/>
    <lineage>
        <taxon>Eukaryota</taxon>
        <taxon>Metazoa</taxon>
        <taxon>Ecdysozoa</taxon>
        <taxon>Arthropoda</taxon>
        <taxon>Hexapoda</taxon>
        <taxon>Insecta</taxon>
        <taxon>Pterygota</taxon>
        <taxon>Neoptera</taxon>
        <taxon>Endopterygota</taxon>
        <taxon>Hymenoptera</taxon>
        <taxon>Apocrita</taxon>
        <taxon>Aculeata</taxon>
        <taxon>Apoidea</taxon>
        <taxon>Anthophila</taxon>
        <taxon>Apidae</taxon>
        <taxon>Habropoda</taxon>
    </lineage>
</organism>
<evidence type="ECO:0000313" key="2">
    <source>
        <dbReference type="Proteomes" id="UP000053825"/>
    </source>
</evidence>